<keyword evidence="1" id="KW-0677">Repeat</keyword>
<dbReference type="EMBL" id="KZ805852">
    <property type="protein sequence ID" value="PVH91500.1"/>
    <property type="molecule type" value="Genomic_DNA"/>
</dbReference>
<feature type="domain" description="DUF7708" evidence="2">
    <location>
        <begin position="66"/>
        <end position="220"/>
    </location>
</feature>
<dbReference type="InterPro" id="IPR056884">
    <property type="entry name" value="NPHP3-like_N"/>
</dbReference>
<evidence type="ECO:0008006" key="6">
    <source>
        <dbReference type="Google" id="ProtNLM"/>
    </source>
</evidence>
<evidence type="ECO:0000313" key="5">
    <source>
        <dbReference type="Proteomes" id="UP000244855"/>
    </source>
</evidence>
<sequence length="327" mass="36524">MATVLERPAIAELVKKSSSEFVASLTDEEQALFQATTAAQSLLQDVSAVNEEHKDGSAIRRAFAALQPFIAGVEQYGQALDVFANSNDLLCPIWGSIRIVLHISREFGTYFEKITRMLQDMGETLDKIPRSLRLYPSNQNLHASVRAIFESILEFATKAKNVFRMGRRKLHGKKTMNLVVSLTAALTVLWKPFEVQFGDIKARIAKGVADIETEAELAEKELAQGERIKDNIRWSKMDAANQLTTAYIDDQSWKKVTEWLSPANVATNHNAATKLRHGHSGTWFLESEAFQTWLKDDNAFLWLHAIPGAGKTIHGQPNTLAYNVIAL</sequence>
<evidence type="ECO:0000313" key="4">
    <source>
        <dbReference type="EMBL" id="PVH91500.1"/>
    </source>
</evidence>
<dbReference type="PANTHER" id="PTHR10039">
    <property type="entry name" value="AMELOGENIN"/>
    <property type="match status" value="1"/>
</dbReference>
<dbReference type="OrthoDB" id="7464126at2759"/>
<dbReference type="Pfam" id="PF24883">
    <property type="entry name" value="NPHP3_N"/>
    <property type="match status" value="1"/>
</dbReference>
<organism evidence="4 5">
    <name type="scientific">Periconia macrospinosa</name>
    <dbReference type="NCBI Taxonomy" id="97972"/>
    <lineage>
        <taxon>Eukaryota</taxon>
        <taxon>Fungi</taxon>
        <taxon>Dikarya</taxon>
        <taxon>Ascomycota</taxon>
        <taxon>Pezizomycotina</taxon>
        <taxon>Dothideomycetes</taxon>
        <taxon>Pleosporomycetidae</taxon>
        <taxon>Pleosporales</taxon>
        <taxon>Massarineae</taxon>
        <taxon>Periconiaceae</taxon>
        <taxon>Periconia</taxon>
    </lineage>
</organism>
<dbReference type="PANTHER" id="PTHR10039:SF14">
    <property type="entry name" value="NACHT DOMAIN-CONTAINING PROTEIN"/>
    <property type="match status" value="1"/>
</dbReference>
<dbReference type="AlphaFoldDB" id="A0A2V1D0D8"/>
<gene>
    <name evidence="4" type="ORF">DM02DRAFT_734153</name>
</gene>
<evidence type="ECO:0000256" key="1">
    <source>
        <dbReference type="ARBA" id="ARBA00022737"/>
    </source>
</evidence>
<reference evidence="4 5" key="1">
    <citation type="journal article" date="2018" name="Sci. Rep.">
        <title>Comparative genomics provides insights into the lifestyle and reveals functional heterogeneity of dark septate endophytic fungi.</title>
        <authorList>
            <person name="Knapp D.G."/>
            <person name="Nemeth J.B."/>
            <person name="Barry K."/>
            <person name="Hainaut M."/>
            <person name="Henrissat B."/>
            <person name="Johnson J."/>
            <person name="Kuo A."/>
            <person name="Lim J.H.P."/>
            <person name="Lipzen A."/>
            <person name="Nolan M."/>
            <person name="Ohm R.A."/>
            <person name="Tamas L."/>
            <person name="Grigoriev I.V."/>
            <person name="Spatafora J.W."/>
            <person name="Nagy L.G."/>
            <person name="Kovacs G.M."/>
        </authorList>
    </citation>
    <scope>NUCLEOTIDE SEQUENCE [LARGE SCALE GENOMIC DNA]</scope>
    <source>
        <strain evidence="4 5">DSE2036</strain>
    </source>
</reference>
<dbReference type="Pfam" id="PF24809">
    <property type="entry name" value="DUF7708"/>
    <property type="match status" value="1"/>
</dbReference>
<accession>A0A2V1D0D8</accession>
<evidence type="ECO:0000259" key="3">
    <source>
        <dbReference type="Pfam" id="PF24883"/>
    </source>
</evidence>
<proteinExistence type="predicted"/>
<dbReference type="InterPro" id="IPR056125">
    <property type="entry name" value="DUF7708"/>
</dbReference>
<keyword evidence="5" id="KW-1185">Reference proteome</keyword>
<evidence type="ECO:0000259" key="2">
    <source>
        <dbReference type="Pfam" id="PF24809"/>
    </source>
</evidence>
<protein>
    <recommendedName>
        <fullName evidence="6">Fungal STAND N-terminal Goodbye domain-containing protein</fullName>
    </recommendedName>
</protein>
<feature type="domain" description="Nephrocystin 3-like N-terminal" evidence="3">
    <location>
        <begin position="280"/>
        <end position="313"/>
    </location>
</feature>
<dbReference type="Proteomes" id="UP000244855">
    <property type="component" value="Unassembled WGS sequence"/>
</dbReference>
<name>A0A2V1D0D8_9PLEO</name>